<dbReference type="GO" id="GO:0005737">
    <property type="term" value="C:cytoplasm"/>
    <property type="evidence" value="ECO:0007669"/>
    <property type="project" value="TreeGrafter"/>
</dbReference>
<dbReference type="SUPFAM" id="SSF48452">
    <property type="entry name" value="TPR-like"/>
    <property type="match status" value="1"/>
</dbReference>
<evidence type="ECO:0000256" key="1">
    <source>
        <dbReference type="ARBA" id="ARBA00022741"/>
    </source>
</evidence>
<dbReference type="EMBL" id="LAZR01059049">
    <property type="protein sequence ID" value="KKK68615.1"/>
    <property type="molecule type" value="Genomic_DNA"/>
</dbReference>
<sequence length="273" mass="31373">TGSVIEREFSYDLIKRVTGLSEQELRSRLSILKDSELLFERGIYPDTLYIFKHALTREVVYDSILTRRREELHEDIGKAIEEIYKESIDEYYGVLVEHYIYSKNYEKGADYSKLAEKKAEKTASLNDAISYARKRISCLEKLPVDDDVEKKIISARTVLGLYYVQLALAVEAKEAVDPIVDLAIKRNYKKRVSQINVILGFYYYAVNEDYPKALEYFEEALKVAEDLNDMLSIVLANLSMGNCLAGNCEFEKALSCFEKGKIFKKEVMKKLGG</sequence>
<accession>A0A0F8Y4P0</accession>
<evidence type="ECO:0000313" key="3">
    <source>
        <dbReference type="EMBL" id="KKK68615.1"/>
    </source>
</evidence>
<organism evidence="3">
    <name type="scientific">marine sediment metagenome</name>
    <dbReference type="NCBI Taxonomy" id="412755"/>
    <lineage>
        <taxon>unclassified sequences</taxon>
        <taxon>metagenomes</taxon>
        <taxon>ecological metagenomes</taxon>
    </lineage>
</organism>
<keyword evidence="1" id="KW-0547">Nucleotide-binding</keyword>
<name>A0A0F8Y4P0_9ZZZZ</name>
<reference evidence="3" key="1">
    <citation type="journal article" date="2015" name="Nature">
        <title>Complex archaea that bridge the gap between prokaryotes and eukaryotes.</title>
        <authorList>
            <person name="Spang A."/>
            <person name="Saw J.H."/>
            <person name="Jorgensen S.L."/>
            <person name="Zaremba-Niedzwiedzka K."/>
            <person name="Martijn J."/>
            <person name="Lind A.E."/>
            <person name="van Eijk R."/>
            <person name="Schleper C."/>
            <person name="Guy L."/>
            <person name="Ettema T.J."/>
        </authorList>
    </citation>
    <scope>NUCLEOTIDE SEQUENCE</scope>
</reference>
<dbReference type="PANTHER" id="PTHR16305">
    <property type="entry name" value="TESTICULAR SOLUBLE ADENYLYL CYCLASE"/>
    <property type="match status" value="1"/>
</dbReference>
<dbReference type="GO" id="GO:0005524">
    <property type="term" value="F:ATP binding"/>
    <property type="evidence" value="ECO:0007669"/>
    <property type="project" value="UniProtKB-KW"/>
</dbReference>
<dbReference type="Gene3D" id="1.25.40.10">
    <property type="entry name" value="Tetratricopeptide repeat domain"/>
    <property type="match status" value="1"/>
</dbReference>
<protein>
    <submittedName>
        <fullName evidence="3">Uncharacterized protein</fullName>
    </submittedName>
</protein>
<dbReference type="GO" id="GO:0004016">
    <property type="term" value="F:adenylate cyclase activity"/>
    <property type="evidence" value="ECO:0007669"/>
    <property type="project" value="TreeGrafter"/>
</dbReference>
<gene>
    <name evidence="3" type="ORF">LCGC14_2942300</name>
</gene>
<dbReference type="InterPro" id="IPR011990">
    <property type="entry name" value="TPR-like_helical_dom_sf"/>
</dbReference>
<evidence type="ECO:0000256" key="2">
    <source>
        <dbReference type="ARBA" id="ARBA00022840"/>
    </source>
</evidence>
<dbReference type="PANTHER" id="PTHR16305:SF28">
    <property type="entry name" value="GUANYLATE CYCLASE DOMAIN-CONTAINING PROTEIN"/>
    <property type="match status" value="1"/>
</dbReference>
<comment type="caution">
    <text evidence="3">The sequence shown here is derived from an EMBL/GenBank/DDBJ whole genome shotgun (WGS) entry which is preliminary data.</text>
</comment>
<dbReference type="AlphaFoldDB" id="A0A0F8Y4P0"/>
<keyword evidence="2" id="KW-0067">ATP-binding</keyword>
<proteinExistence type="predicted"/>
<feature type="non-terminal residue" evidence="3">
    <location>
        <position position="1"/>
    </location>
</feature>